<proteinExistence type="predicted"/>
<dbReference type="EMBL" id="LR861803">
    <property type="protein sequence ID" value="CAD1786305.1"/>
    <property type="molecule type" value="Genomic_DNA"/>
</dbReference>
<dbReference type="RefSeq" id="WP_119130140.1">
    <property type="nucleotide sequence ID" value="NZ_LR861803.1"/>
</dbReference>
<dbReference type="AlphaFoldDB" id="A0A8E4DNV8"/>
<dbReference type="Proteomes" id="UP000515493">
    <property type="component" value="Chromosome"/>
</dbReference>
<keyword evidence="1" id="KW-0812">Transmembrane</keyword>
<feature type="transmembrane region" description="Helical" evidence="1">
    <location>
        <begin position="12"/>
        <end position="33"/>
    </location>
</feature>
<reference evidence="2 4" key="1">
    <citation type="submission" date="2020-07" db="EMBL/GenBank/DDBJ databases">
        <authorList>
            <person name="Teixeira M."/>
        </authorList>
    </citation>
    <scope>NUCLEOTIDE SEQUENCE</scope>
    <source>
        <strain evidence="3">1</strain>
        <strain evidence="2">Xanthomonas sp. CPBF 367</strain>
    </source>
</reference>
<dbReference type="EMBL" id="LR824641">
    <property type="protein sequence ID" value="CAD0310260.1"/>
    <property type="molecule type" value="Genomic_DNA"/>
</dbReference>
<dbReference type="InterPro" id="IPR007470">
    <property type="entry name" value="HemX"/>
</dbReference>
<dbReference type="PANTHER" id="PTHR38043:SF1">
    <property type="entry name" value="PROTEIN HEMX"/>
    <property type="match status" value="1"/>
</dbReference>
<protein>
    <recommendedName>
        <fullName evidence="5">Uroporphyrin-III methyltransferase</fullName>
    </recommendedName>
</protein>
<dbReference type="KEGG" id="xeu:XSP_000217"/>
<evidence type="ECO:0000256" key="1">
    <source>
        <dbReference type="SAM" id="Phobius"/>
    </source>
</evidence>
<dbReference type="PANTHER" id="PTHR38043">
    <property type="entry name" value="PROTEIN HEMX"/>
    <property type="match status" value="1"/>
</dbReference>
<sequence length="326" mass="36146">MTELPASTRRFPLAWLLLVLALAAVGVALLFGWRAWRDYQGTQLQAAQAQQQRWDGAQQMLEMLRRDQRLANERLADAAATNRVLRDEMLGLSQRSALLEETVQKLADPNRHGAQALRLDEVELLLRLGQQRLSIAGDADGARRAYALANAALNGVDDPGYLNLRQALVQERDALDRLGAGPQAQAGQTLDQLAGDLQRLPEQTATDSEAARPWWQKALAPLVDIRPSRVDALLTTGADRHAARDALQIEVSLARAAAERGDAAGFAQSLRRVDTWTTRLWPDSPQRRQARTRLRALQQAPLRPHLPELGTTLLQLQAMREGRSTQ</sequence>
<name>A0A8E4DNV8_9XANT</name>
<keyword evidence="1" id="KW-0472">Membrane</keyword>
<evidence type="ECO:0008006" key="5">
    <source>
        <dbReference type="Google" id="ProtNLM"/>
    </source>
</evidence>
<keyword evidence="1" id="KW-1133">Transmembrane helix</keyword>
<evidence type="ECO:0000313" key="3">
    <source>
        <dbReference type="EMBL" id="CAD1786305.1"/>
    </source>
</evidence>
<organism evidence="2">
    <name type="scientific">Xanthomonas euroxanthea</name>
    <dbReference type="NCBI Taxonomy" id="2259622"/>
    <lineage>
        <taxon>Bacteria</taxon>
        <taxon>Pseudomonadati</taxon>
        <taxon>Pseudomonadota</taxon>
        <taxon>Gammaproteobacteria</taxon>
        <taxon>Lysobacterales</taxon>
        <taxon>Lysobacteraceae</taxon>
        <taxon>Xanthomonas</taxon>
    </lineage>
</organism>
<gene>
    <name evidence="2" type="ORF">XSP_000217</name>
</gene>
<dbReference type="Pfam" id="PF04375">
    <property type="entry name" value="HemX"/>
    <property type="match status" value="2"/>
</dbReference>
<evidence type="ECO:0000313" key="4">
    <source>
        <dbReference type="Proteomes" id="UP000515493"/>
    </source>
</evidence>
<dbReference type="GeneID" id="79387568"/>
<evidence type="ECO:0000313" key="2">
    <source>
        <dbReference type="EMBL" id="CAD0310260.1"/>
    </source>
</evidence>
<accession>A0A8E4DNV8</accession>